<proteinExistence type="predicted"/>
<organism evidence="1">
    <name type="scientific">marine sediment metagenome</name>
    <dbReference type="NCBI Taxonomy" id="412755"/>
    <lineage>
        <taxon>unclassified sequences</taxon>
        <taxon>metagenomes</taxon>
        <taxon>ecological metagenomes</taxon>
    </lineage>
</organism>
<evidence type="ECO:0000313" key="1">
    <source>
        <dbReference type="EMBL" id="GAG15840.1"/>
    </source>
</evidence>
<accession>X0VBY0</accession>
<dbReference type="AlphaFoldDB" id="X0VBY0"/>
<comment type="caution">
    <text evidence="1">The sequence shown here is derived from an EMBL/GenBank/DDBJ whole genome shotgun (WGS) entry which is preliminary data.</text>
</comment>
<reference evidence="1" key="1">
    <citation type="journal article" date="2014" name="Front. Microbiol.">
        <title>High frequency of phylogenetically diverse reductive dehalogenase-homologous genes in deep subseafloor sedimentary metagenomes.</title>
        <authorList>
            <person name="Kawai M."/>
            <person name="Futagami T."/>
            <person name="Toyoda A."/>
            <person name="Takaki Y."/>
            <person name="Nishi S."/>
            <person name="Hori S."/>
            <person name="Arai W."/>
            <person name="Tsubouchi T."/>
            <person name="Morono Y."/>
            <person name="Uchiyama I."/>
            <person name="Ito T."/>
            <person name="Fujiyama A."/>
            <person name="Inagaki F."/>
            <person name="Takami H."/>
        </authorList>
    </citation>
    <scope>NUCLEOTIDE SEQUENCE</scope>
    <source>
        <strain evidence="1">Expedition CK06-06</strain>
    </source>
</reference>
<gene>
    <name evidence="1" type="ORF">S01H1_50496</name>
</gene>
<protein>
    <submittedName>
        <fullName evidence="1">Uncharacterized protein</fullName>
    </submittedName>
</protein>
<feature type="non-terminal residue" evidence="1">
    <location>
        <position position="43"/>
    </location>
</feature>
<name>X0VBY0_9ZZZZ</name>
<sequence length="43" mass="4661">MVEIHSGFGYQRIITFGNDDLTPSVLLGNVFKTATAHGVARNI</sequence>
<dbReference type="EMBL" id="BARS01032538">
    <property type="protein sequence ID" value="GAG15840.1"/>
    <property type="molecule type" value="Genomic_DNA"/>
</dbReference>